<name>A0A7W4NRS1_9PROT</name>
<evidence type="ECO:0000313" key="2">
    <source>
        <dbReference type="Proteomes" id="UP000589085"/>
    </source>
</evidence>
<dbReference type="AlphaFoldDB" id="A0A7W4NRS1"/>
<accession>A0A7W4NRS1</accession>
<dbReference type="RefSeq" id="WP_182998105.1">
    <property type="nucleotide sequence ID" value="NZ_JABEQJ010000018.1"/>
</dbReference>
<gene>
    <name evidence="1" type="ORF">HLH48_14050</name>
</gene>
<evidence type="ECO:0000313" key="1">
    <source>
        <dbReference type="EMBL" id="MBB2161278.1"/>
    </source>
</evidence>
<organism evidence="1 2">
    <name type="scientific">Gluconacetobacter sacchari</name>
    <dbReference type="NCBI Taxonomy" id="92759"/>
    <lineage>
        <taxon>Bacteria</taxon>
        <taxon>Pseudomonadati</taxon>
        <taxon>Pseudomonadota</taxon>
        <taxon>Alphaproteobacteria</taxon>
        <taxon>Acetobacterales</taxon>
        <taxon>Acetobacteraceae</taxon>
        <taxon>Gluconacetobacter</taxon>
    </lineage>
</organism>
<protein>
    <submittedName>
        <fullName evidence="1">Uncharacterized protein</fullName>
    </submittedName>
</protein>
<reference evidence="1 2" key="1">
    <citation type="submission" date="2020-04" db="EMBL/GenBank/DDBJ databases">
        <title>Description of novel Gluconacetobacter.</title>
        <authorList>
            <person name="Sombolestani A."/>
        </authorList>
    </citation>
    <scope>NUCLEOTIDE SEQUENCE [LARGE SCALE GENOMIC DNA]</scope>
    <source>
        <strain evidence="1 2">LMG 19747</strain>
    </source>
</reference>
<sequence>MEVEWRGAASGTGKRRRCKRERFHHMIRKLALLLAMLAFLGVAYADTPLSTARKNRETVLWRFFDPVIVDNTIAPFVTSGDVMESYSIDALTYARRWNHGLSEAPIMRLALDNWATDWHTDYKGPEGSTGLEVSAYAHSGSNGNTVGTHVNLYSYGTNNGAALDQGYAVGVVKGGTNGVWGFAGQITDTTHAQPVGETWGMEFDIMANGDDLPVSQYDVSRSNRVFYFLSAKTLTVPAWSAFTSYSASDAISASFRGECGIFKAIVPGRSGASAPPWDSNDVVIDNSVTWSFSEMCQNVVGAGFEFTTDSNSRFNTGIGSSRVTYDNAFIDLALARNNMNVAAGAMIRFPLDGIMDWSADGTAEGKNRHIMFYDRKAGFLYVANNAVRMAIHDDGSIVLPGSVHTGSLVLKGTMQLQPLSRTAILGITTAKEGMMLNDSTDHVPVIYEHGHWYPLKLGHEIAN</sequence>
<dbReference type="EMBL" id="JABEQJ010000018">
    <property type="protein sequence ID" value="MBB2161278.1"/>
    <property type="molecule type" value="Genomic_DNA"/>
</dbReference>
<proteinExistence type="predicted"/>
<dbReference type="Proteomes" id="UP000589085">
    <property type="component" value="Unassembled WGS sequence"/>
</dbReference>
<comment type="caution">
    <text evidence="1">The sequence shown here is derived from an EMBL/GenBank/DDBJ whole genome shotgun (WGS) entry which is preliminary data.</text>
</comment>